<protein>
    <submittedName>
        <fullName evidence="2">Uncharacterized protein</fullName>
    </submittedName>
</protein>
<comment type="caution">
    <text evidence="2">The sequence shown here is derived from an EMBL/GenBank/DDBJ whole genome shotgun (WGS) entry which is preliminary data.</text>
</comment>
<evidence type="ECO:0000313" key="2">
    <source>
        <dbReference type="EMBL" id="KAH0740743.1"/>
    </source>
</evidence>
<keyword evidence="3" id="KW-1185">Reference proteome</keyword>
<sequence>MARGRGRGQGHGWKFPLMSLGSTVGTRVGGEAETQAQFKAFSLHEEENTVIGTSLKAEVVRRLSLSETPPTMATLHEYPDLGNNHADKGVGSHGTVK</sequence>
<name>A0ABQ7U1U5_SOLTU</name>
<dbReference type="Proteomes" id="UP000826656">
    <property type="component" value="Unassembled WGS sequence"/>
</dbReference>
<accession>A0ABQ7U1U5</accession>
<dbReference type="EMBL" id="JAIVGD010000026">
    <property type="protein sequence ID" value="KAH0740743.1"/>
    <property type="molecule type" value="Genomic_DNA"/>
</dbReference>
<evidence type="ECO:0000256" key="1">
    <source>
        <dbReference type="SAM" id="MobiDB-lite"/>
    </source>
</evidence>
<feature type="region of interest" description="Disordered" evidence="1">
    <location>
        <begin position="73"/>
        <end position="97"/>
    </location>
</feature>
<proteinExistence type="predicted"/>
<reference evidence="2 3" key="1">
    <citation type="journal article" date="2021" name="bioRxiv">
        <title>Chromosome-scale and haplotype-resolved genome assembly of a tetraploid potato cultivar.</title>
        <authorList>
            <person name="Sun H."/>
            <person name="Jiao W.-B."/>
            <person name="Krause K."/>
            <person name="Campoy J.A."/>
            <person name="Goel M."/>
            <person name="Folz-Donahue K."/>
            <person name="Kukat C."/>
            <person name="Huettel B."/>
            <person name="Schneeberger K."/>
        </authorList>
    </citation>
    <scope>NUCLEOTIDE SEQUENCE [LARGE SCALE GENOMIC DNA]</scope>
    <source>
        <strain evidence="2">SolTubOtavaFocal</strain>
        <tissue evidence="2">Leaves</tissue>
    </source>
</reference>
<organism evidence="2 3">
    <name type="scientific">Solanum tuberosum</name>
    <name type="common">Potato</name>
    <dbReference type="NCBI Taxonomy" id="4113"/>
    <lineage>
        <taxon>Eukaryota</taxon>
        <taxon>Viridiplantae</taxon>
        <taxon>Streptophyta</taxon>
        <taxon>Embryophyta</taxon>
        <taxon>Tracheophyta</taxon>
        <taxon>Spermatophyta</taxon>
        <taxon>Magnoliopsida</taxon>
        <taxon>eudicotyledons</taxon>
        <taxon>Gunneridae</taxon>
        <taxon>Pentapetalae</taxon>
        <taxon>asterids</taxon>
        <taxon>lamiids</taxon>
        <taxon>Solanales</taxon>
        <taxon>Solanaceae</taxon>
        <taxon>Solanoideae</taxon>
        <taxon>Solaneae</taxon>
        <taxon>Solanum</taxon>
    </lineage>
</organism>
<gene>
    <name evidence="2" type="ORF">KY290_033786</name>
</gene>
<evidence type="ECO:0000313" key="3">
    <source>
        <dbReference type="Proteomes" id="UP000826656"/>
    </source>
</evidence>